<name>A0A9P1NZT9_9CYAN</name>
<accession>A0A9P1NZT9</accession>
<feature type="transmembrane region" description="Helical" evidence="2">
    <location>
        <begin position="174"/>
        <end position="194"/>
    </location>
</feature>
<protein>
    <recommendedName>
        <fullName evidence="5">DUF4335 domain-containing protein</fullName>
    </recommendedName>
</protein>
<dbReference type="Pfam" id="PF14233">
    <property type="entry name" value="DUF4335"/>
    <property type="match status" value="1"/>
</dbReference>
<keyword evidence="4" id="KW-1185">Reference proteome</keyword>
<feature type="compositionally biased region" description="Polar residues" evidence="1">
    <location>
        <begin position="251"/>
        <end position="262"/>
    </location>
</feature>
<dbReference type="Proteomes" id="UP000032946">
    <property type="component" value="Chromosome"/>
</dbReference>
<keyword evidence="2" id="KW-1133">Transmembrane helix</keyword>
<keyword evidence="2" id="KW-0472">Membrane</keyword>
<reference evidence="3 4" key="1">
    <citation type="submission" date="2014-02" db="EMBL/GenBank/DDBJ databases">
        <authorList>
            <person name="Genoscope - CEA"/>
        </authorList>
    </citation>
    <scope>NUCLEOTIDE SEQUENCE [LARGE SCALE GENOMIC DNA]</scope>
    <source>
        <strain evidence="3 4">PCC 8005</strain>
    </source>
</reference>
<sequence>MTIIRQYSLPNCKLILHGLSSPTDNTSETRPRLSRLMNAECHFVGYPQPIVGGKEFFECLLQRVSQYAQEFLSGVSHPPSANTAAEVPMVELRRLDGNLHRLIVRNTPLDGDSQMKTDPTSPVELDLTTVQLFDLVEAVDQFFADSGTLPELSLQLKAIPKRYTKAEQSVTQRAIPVAVGVSGLAIAAIALFALPVPEVRRPLEPNPQESTETQSLSETERPPSAGQSPPQGVNTDTEGENTTIGEPGATIGQSNLQPNLVSPPSIDDPQEIERLQRELFAQINQAWVARINRTLVYRVTVASDGKIIDYEAVEDVTPEEEAPIPLSELRFQQVGPDPAEPQADMMVIFNHPAGPLEVRPWEN</sequence>
<evidence type="ECO:0000313" key="4">
    <source>
        <dbReference type="Proteomes" id="UP000032946"/>
    </source>
</evidence>
<evidence type="ECO:0008006" key="5">
    <source>
        <dbReference type="Google" id="ProtNLM"/>
    </source>
</evidence>
<dbReference type="InterPro" id="IPR025569">
    <property type="entry name" value="DUF4335"/>
</dbReference>
<dbReference type="AlphaFoldDB" id="A0A9P1NZT9"/>
<evidence type="ECO:0000256" key="1">
    <source>
        <dbReference type="SAM" id="MobiDB-lite"/>
    </source>
</evidence>
<evidence type="ECO:0000313" key="3">
    <source>
        <dbReference type="EMBL" id="CDM94031.1"/>
    </source>
</evidence>
<feature type="compositionally biased region" description="Polar residues" evidence="1">
    <location>
        <begin position="225"/>
        <end position="244"/>
    </location>
</feature>
<dbReference type="RefSeq" id="WP_008049380.1">
    <property type="nucleotide sequence ID" value="NZ_FO818640.1"/>
</dbReference>
<evidence type="ECO:0000256" key="2">
    <source>
        <dbReference type="SAM" id="Phobius"/>
    </source>
</evidence>
<gene>
    <name evidence="3" type="ORF">ARTHRO_11705</name>
</gene>
<keyword evidence="2" id="KW-0812">Transmembrane</keyword>
<proteinExistence type="predicted"/>
<feature type="region of interest" description="Disordered" evidence="1">
    <location>
        <begin position="200"/>
        <end position="267"/>
    </location>
</feature>
<organism evidence="3 4">
    <name type="scientific">Limnospira indica PCC 8005</name>
    <dbReference type="NCBI Taxonomy" id="376219"/>
    <lineage>
        <taxon>Bacteria</taxon>
        <taxon>Bacillati</taxon>
        <taxon>Cyanobacteriota</taxon>
        <taxon>Cyanophyceae</taxon>
        <taxon>Oscillatoriophycideae</taxon>
        <taxon>Oscillatoriales</taxon>
        <taxon>Sirenicapillariaceae</taxon>
        <taxon>Limnospira</taxon>
    </lineage>
</organism>
<dbReference type="EMBL" id="FO818640">
    <property type="protein sequence ID" value="CDM94031.1"/>
    <property type="molecule type" value="Genomic_DNA"/>
</dbReference>
<feature type="compositionally biased region" description="Low complexity" evidence="1">
    <location>
        <begin position="208"/>
        <end position="217"/>
    </location>
</feature>